<protein>
    <submittedName>
        <fullName evidence="2">Uncharacterized protein</fullName>
    </submittedName>
</protein>
<gene>
    <name evidence="2" type="ORF">QBC35DRAFT_457244</name>
</gene>
<feature type="compositionally biased region" description="Basic residues" evidence="1">
    <location>
        <begin position="252"/>
        <end position="285"/>
    </location>
</feature>
<keyword evidence="3" id="KW-1185">Reference proteome</keyword>
<sequence length="314" mass="35940">MSFSFSRDVEMIDAPPMAFYDVAMQHAPAHPMQPRQDHISGLIEVPRPAPHRFMQPFRSCLKPTQGFLAGGFPGFCKKVTFSAQNACVITGTTHIPTSRSREEWKQDVSLQRRLERKSRTFADKFELYAAQLAELDQPPPPKQVPAYPPDIVAIQGRFLEERLDHQHEEALANSLLNKSTCPIHGKKYRCWHPCLRDPNWDPCSVGLINPPPPSNEAPAWYITSFRRLACVDSDVVMTDAPPRAPPSEKAGPGRRNRPRKEKKNNNKNRHNRVARPANQHRHRSNDHRGVTKTNNERKRHNNHHRGARRASHRD</sequence>
<dbReference type="AlphaFoldDB" id="A0AAN7ACT9"/>
<evidence type="ECO:0000256" key="1">
    <source>
        <dbReference type="SAM" id="MobiDB-lite"/>
    </source>
</evidence>
<feature type="region of interest" description="Disordered" evidence="1">
    <location>
        <begin position="237"/>
        <end position="314"/>
    </location>
</feature>
<accession>A0AAN7ACT9</accession>
<proteinExistence type="predicted"/>
<reference evidence="2" key="2">
    <citation type="submission" date="2023-05" db="EMBL/GenBank/DDBJ databases">
        <authorList>
            <consortium name="Lawrence Berkeley National Laboratory"/>
            <person name="Steindorff A."/>
            <person name="Hensen N."/>
            <person name="Bonometti L."/>
            <person name="Westerberg I."/>
            <person name="Brannstrom I.O."/>
            <person name="Guillou S."/>
            <person name="Cros-Aarteil S."/>
            <person name="Calhoun S."/>
            <person name="Haridas S."/>
            <person name="Kuo A."/>
            <person name="Mondo S."/>
            <person name="Pangilinan J."/>
            <person name="Riley R."/>
            <person name="Labutti K."/>
            <person name="Andreopoulos B."/>
            <person name="Lipzen A."/>
            <person name="Chen C."/>
            <person name="Yanf M."/>
            <person name="Daum C."/>
            <person name="Ng V."/>
            <person name="Clum A."/>
            <person name="Ohm R."/>
            <person name="Martin F."/>
            <person name="Silar P."/>
            <person name="Natvig D."/>
            <person name="Lalanne C."/>
            <person name="Gautier V."/>
            <person name="Ament-Velasquez S.L."/>
            <person name="Kruys A."/>
            <person name="Hutchinson M.I."/>
            <person name="Powell A.J."/>
            <person name="Barry K."/>
            <person name="Miller A.N."/>
            <person name="Grigoriev I.V."/>
            <person name="Debuchy R."/>
            <person name="Gladieux P."/>
            <person name="Thoren M.H."/>
            <person name="Johannesson H."/>
        </authorList>
    </citation>
    <scope>NUCLEOTIDE SEQUENCE</scope>
    <source>
        <strain evidence="2">PSN309</strain>
    </source>
</reference>
<organism evidence="2 3">
    <name type="scientific">Podospora australis</name>
    <dbReference type="NCBI Taxonomy" id="1536484"/>
    <lineage>
        <taxon>Eukaryota</taxon>
        <taxon>Fungi</taxon>
        <taxon>Dikarya</taxon>
        <taxon>Ascomycota</taxon>
        <taxon>Pezizomycotina</taxon>
        <taxon>Sordariomycetes</taxon>
        <taxon>Sordariomycetidae</taxon>
        <taxon>Sordariales</taxon>
        <taxon>Podosporaceae</taxon>
        <taxon>Podospora</taxon>
    </lineage>
</organism>
<name>A0AAN7ACT9_9PEZI</name>
<evidence type="ECO:0000313" key="2">
    <source>
        <dbReference type="EMBL" id="KAK4182483.1"/>
    </source>
</evidence>
<evidence type="ECO:0000313" key="3">
    <source>
        <dbReference type="Proteomes" id="UP001302126"/>
    </source>
</evidence>
<comment type="caution">
    <text evidence="2">The sequence shown here is derived from an EMBL/GenBank/DDBJ whole genome shotgun (WGS) entry which is preliminary data.</text>
</comment>
<dbReference type="EMBL" id="MU864652">
    <property type="protein sequence ID" value="KAK4182483.1"/>
    <property type="molecule type" value="Genomic_DNA"/>
</dbReference>
<feature type="compositionally biased region" description="Basic residues" evidence="1">
    <location>
        <begin position="297"/>
        <end position="314"/>
    </location>
</feature>
<dbReference type="Proteomes" id="UP001302126">
    <property type="component" value="Unassembled WGS sequence"/>
</dbReference>
<reference evidence="2" key="1">
    <citation type="journal article" date="2023" name="Mol. Phylogenet. Evol.">
        <title>Genome-scale phylogeny and comparative genomics of the fungal order Sordariales.</title>
        <authorList>
            <person name="Hensen N."/>
            <person name="Bonometti L."/>
            <person name="Westerberg I."/>
            <person name="Brannstrom I.O."/>
            <person name="Guillou S."/>
            <person name="Cros-Aarteil S."/>
            <person name="Calhoun S."/>
            <person name="Haridas S."/>
            <person name="Kuo A."/>
            <person name="Mondo S."/>
            <person name="Pangilinan J."/>
            <person name="Riley R."/>
            <person name="LaButti K."/>
            <person name="Andreopoulos B."/>
            <person name="Lipzen A."/>
            <person name="Chen C."/>
            <person name="Yan M."/>
            <person name="Daum C."/>
            <person name="Ng V."/>
            <person name="Clum A."/>
            <person name="Steindorff A."/>
            <person name="Ohm R.A."/>
            <person name="Martin F."/>
            <person name="Silar P."/>
            <person name="Natvig D.O."/>
            <person name="Lalanne C."/>
            <person name="Gautier V."/>
            <person name="Ament-Velasquez S.L."/>
            <person name="Kruys A."/>
            <person name="Hutchinson M.I."/>
            <person name="Powell A.J."/>
            <person name="Barry K."/>
            <person name="Miller A.N."/>
            <person name="Grigoriev I.V."/>
            <person name="Debuchy R."/>
            <person name="Gladieux P."/>
            <person name="Hiltunen Thoren M."/>
            <person name="Johannesson H."/>
        </authorList>
    </citation>
    <scope>NUCLEOTIDE SEQUENCE</scope>
    <source>
        <strain evidence="2">PSN309</strain>
    </source>
</reference>